<dbReference type="AlphaFoldDB" id="A0A194PZD7"/>
<accession>A0A194PZD7</accession>
<evidence type="ECO:0000256" key="1">
    <source>
        <dbReference type="ARBA" id="ARBA00004613"/>
    </source>
</evidence>
<evidence type="ECO:0000256" key="2">
    <source>
        <dbReference type="ARBA" id="ARBA00010701"/>
    </source>
</evidence>
<feature type="domain" description="Lipase" evidence="5">
    <location>
        <begin position="60"/>
        <end position="296"/>
    </location>
</feature>
<dbReference type="EMBL" id="KQ459585">
    <property type="protein sequence ID" value="KPI98408.1"/>
    <property type="molecule type" value="Genomic_DNA"/>
</dbReference>
<dbReference type="STRING" id="66420.A0A194PZD7"/>
<reference evidence="6 7" key="1">
    <citation type="journal article" date="2015" name="Nat. Commun.">
        <title>Outbred genome sequencing and CRISPR/Cas9 gene editing in butterflies.</title>
        <authorList>
            <person name="Li X."/>
            <person name="Fan D."/>
            <person name="Zhang W."/>
            <person name="Liu G."/>
            <person name="Zhang L."/>
            <person name="Zhao L."/>
            <person name="Fang X."/>
            <person name="Chen L."/>
            <person name="Dong Y."/>
            <person name="Chen Y."/>
            <person name="Ding Y."/>
            <person name="Zhao R."/>
            <person name="Feng M."/>
            <person name="Zhu Y."/>
            <person name="Feng Y."/>
            <person name="Jiang X."/>
            <person name="Zhu D."/>
            <person name="Xiang H."/>
            <person name="Feng X."/>
            <person name="Li S."/>
            <person name="Wang J."/>
            <person name="Zhang G."/>
            <person name="Kronforst M.R."/>
            <person name="Wang W."/>
        </authorList>
    </citation>
    <scope>NUCLEOTIDE SEQUENCE [LARGE SCALE GENOMIC DNA]</scope>
    <source>
        <strain evidence="6">Ya'a_city_454_Px</strain>
        <tissue evidence="6">Whole body</tissue>
    </source>
</reference>
<dbReference type="GO" id="GO:0017171">
    <property type="term" value="F:serine hydrolase activity"/>
    <property type="evidence" value="ECO:0007669"/>
    <property type="project" value="TreeGrafter"/>
</dbReference>
<evidence type="ECO:0000256" key="4">
    <source>
        <dbReference type="RuleBase" id="RU004262"/>
    </source>
</evidence>
<dbReference type="InterPro" id="IPR000734">
    <property type="entry name" value="TAG_lipase"/>
</dbReference>
<dbReference type="CDD" id="cd00707">
    <property type="entry name" value="Pancreat_lipase_like"/>
    <property type="match status" value="1"/>
</dbReference>
<dbReference type="PRINTS" id="PR00821">
    <property type="entry name" value="TAGLIPASE"/>
</dbReference>
<dbReference type="GO" id="GO:0016298">
    <property type="term" value="F:lipase activity"/>
    <property type="evidence" value="ECO:0007669"/>
    <property type="project" value="InterPro"/>
</dbReference>
<protein>
    <submittedName>
        <fullName evidence="6">Pancreatic lipase-related protein 2</fullName>
    </submittedName>
</protein>
<dbReference type="SUPFAM" id="SSF53474">
    <property type="entry name" value="alpha/beta-Hydrolases"/>
    <property type="match status" value="1"/>
</dbReference>
<evidence type="ECO:0000256" key="3">
    <source>
        <dbReference type="ARBA" id="ARBA00022525"/>
    </source>
</evidence>
<dbReference type="GO" id="GO:0016042">
    <property type="term" value="P:lipid catabolic process"/>
    <property type="evidence" value="ECO:0007669"/>
    <property type="project" value="TreeGrafter"/>
</dbReference>
<dbReference type="InterPro" id="IPR033906">
    <property type="entry name" value="Lipase_N"/>
</dbReference>
<dbReference type="Proteomes" id="UP000053268">
    <property type="component" value="Unassembled WGS sequence"/>
</dbReference>
<evidence type="ECO:0000259" key="5">
    <source>
        <dbReference type="Pfam" id="PF00151"/>
    </source>
</evidence>
<keyword evidence="3" id="KW-0964">Secreted</keyword>
<sequence>MAKILIFIEAFGNFDFLKLFNGTTNNELGIIKFPDEKGTVHIFNSTAKPNSKWLFNIGKFTNKYYLYTRATLQYEELIMNDIGSIIYSNFNTSSPTAVIVHGWTGNRDSNINIALRGAFTMIGYNVIVLDWSKVADKDYITSVEGVPRVGRYLGNFLSFLTTVTNVSISSLHLLGHSLGAHVVGNAGKELGGQVGRITGLDPAGPLWSLNSKRLSETDALYVEALHTNAGFFGILETVARTDFYANGGFDQPGCLTDICSHERSWKVFASSLMFNNLVGYQCSSLLQFTLDMCYGASLNFGNDELMKSGSGTRSAVLLLQSMSVDEHLSVPAARLPPTLIKKGAKKIWKKESQRWTIDMYERVICTVGQVDADAAKHLFLP</sequence>
<evidence type="ECO:0000313" key="7">
    <source>
        <dbReference type="Proteomes" id="UP000053268"/>
    </source>
</evidence>
<organism evidence="6 7">
    <name type="scientific">Papilio xuthus</name>
    <name type="common">Asian swallowtail butterfly</name>
    <dbReference type="NCBI Taxonomy" id="66420"/>
    <lineage>
        <taxon>Eukaryota</taxon>
        <taxon>Metazoa</taxon>
        <taxon>Ecdysozoa</taxon>
        <taxon>Arthropoda</taxon>
        <taxon>Hexapoda</taxon>
        <taxon>Insecta</taxon>
        <taxon>Pterygota</taxon>
        <taxon>Neoptera</taxon>
        <taxon>Endopterygota</taxon>
        <taxon>Lepidoptera</taxon>
        <taxon>Glossata</taxon>
        <taxon>Ditrysia</taxon>
        <taxon>Papilionoidea</taxon>
        <taxon>Papilionidae</taxon>
        <taxon>Papilioninae</taxon>
        <taxon>Papilio</taxon>
    </lineage>
</organism>
<dbReference type="InterPro" id="IPR029058">
    <property type="entry name" value="AB_hydrolase_fold"/>
</dbReference>
<comment type="similarity">
    <text evidence="2 4">Belongs to the AB hydrolase superfamily. Lipase family.</text>
</comment>
<gene>
    <name evidence="6" type="ORF">RR46_09624</name>
</gene>
<evidence type="ECO:0000313" key="6">
    <source>
        <dbReference type="EMBL" id="KPI98408.1"/>
    </source>
</evidence>
<dbReference type="PANTHER" id="PTHR11610:SF173">
    <property type="entry name" value="LIPASE DOMAIN-CONTAINING PROTEIN-RELATED"/>
    <property type="match status" value="1"/>
</dbReference>
<dbReference type="Pfam" id="PF00151">
    <property type="entry name" value="Lipase"/>
    <property type="match status" value="1"/>
</dbReference>
<name>A0A194PZD7_PAPXU</name>
<dbReference type="Gene3D" id="3.40.50.1820">
    <property type="entry name" value="alpha/beta hydrolase"/>
    <property type="match status" value="1"/>
</dbReference>
<keyword evidence="7" id="KW-1185">Reference proteome</keyword>
<dbReference type="PANTHER" id="PTHR11610">
    <property type="entry name" value="LIPASE"/>
    <property type="match status" value="1"/>
</dbReference>
<comment type="subcellular location">
    <subcellularLocation>
        <location evidence="1">Secreted</location>
    </subcellularLocation>
</comment>
<dbReference type="GO" id="GO:0005615">
    <property type="term" value="C:extracellular space"/>
    <property type="evidence" value="ECO:0007669"/>
    <property type="project" value="TreeGrafter"/>
</dbReference>
<dbReference type="InterPro" id="IPR013818">
    <property type="entry name" value="Lipase"/>
</dbReference>
<proteinExistence type="inferred from homology"/>